<reference evidence="3 4" key="1">
    <citation type="journal article" date="2013" name="PLoS ONE">
        <title>Predicting the Proteins of Angomonas deanei, Strigomonas culicis and Their Respective Endosymbionts Reveals New Aspects of the Trypanosomatidae Family.</title>
        <authorList>
            <person name="Motta M.C."/>
            <person name="Martins A.C."/>
            <person name="de Souza S.S."/>
            <person name="Catta-Preta C.M."/>
            <person name="Silva R."/>
            <person name="Klein C.C."/>
            <person name="de Almeida L.G."/>
            <person name="de Lima Cunha O."/>
            <person name="Ciapina L.P."/>
            <person name="Brocchi M."/>
            <person name="Colabardini A.C."/>
            <person name="de Araujo Lima B."/>
            <person name="Machado C.R."/>
            <person name="de Almeida Soares C.M."/>
            <person name="Probst C.M."/>
            <person name="de Menezes C.B."/>
            <person name="Thompson C.E."/>
            <person name="Bartholomeu D.C."/>
            <person name="Gradia D.F."/>
            <person name="Pavoni D.P."/>
            <person name="Grisard E.C."/>
            <person name="Fantinatti-Garboggini F."/>
            <person name="Marchini F.K."/>
            <person name="Rodrigues-Luiz G.F."/>
            <person name="Wagner G."/>
            <person name="Goldman G.H."/>
            <person name="Fietto J.L."/>
            <person name="Elias M.C."/>
            <person name="Goldman M.H."/>
            <person name="Sagot M.F."/>
            <person name="Pereira M."/>
            <person name="Stoco P.H."/>
            <person name="de Mendonca-Neto R.P."/>
            <person name="Teixeira S.M."/>
            <person name="Maciel T.E."/>
            <person name="de Oliveira Mendes T.A."/>
            <person name="Urmenyi T.P."/>
            <person name="de Souza W."/>
            <person name="Schenkman S."/>
            <person name="de Vasconcelos A.T."/>
        </authorList>
    </citation>
    <scope>NUCLEOTIDE SEQUENCE [LARGE SCALE GENOMIC DNA]</scope>
</reference>
<protein>
    <submittedName>
        <fullName evidence="3">Short-chain dehydrogenase</fullName>
    </submittedName>
</protein>
<gene>
    <name evidence="3" type="ORF">STCU_00715</name>
</gene>
<name>S9WJW1_9TRYP</name>
<dbReference type="PANTHER" id="PTHR24320">
    <property type="entry name" value="RETINOL DEHYDROGENASE"/>
    <property type="match status" value="1"/>
</dbReference>
<comment type="similarity">
    <text evidence="1">Belongs to the short-chain dehydrogenases/reductases (SDR) family.</text>
</comment>
<dbReference type="PANTHER" id="PTHR24320:SF284">
    <property type="entry name" value="DEHYDROGENASE, PUTATIVE-RELATED"/>
    <property type="match status" value="1"/>
</dbReference>
<keyword evidence="4" id="KW-1185">Reference proteome</keyword>
<dbReference type="InterPro" id="IPR002347">
    <property type="entry name" value="SDR_fam"/>
</dbReference>
<dbReference type="AlphaFoldDB" id="S9WJW1"/>
<dbReference type="Proteomes" id="UP000015354">
    <property type="component" value="Unassembled WGS sequence"/>
</dbReference>
<dbReference type="InterPro" id="IPR036291">
    <property type="entry name" value="NAD(P)-bd_dom_sf"/>
</dbReference>
<dbReference type="PRINTS" id="PR00081">
    <property type="entry name" value="GDHRDH"/>
</dbReference>
<evidence type="ECO:0000256" key="1">
    <source>
        <dbReference type="ARBA" id="ARBA00006484"/>
    </source>
</evidence>
<dbReference type="GO" id="GO:0016491">
    <property type="term" value="F:oxidoreductase activity"/>
    <property type="evidence" value="ECO:0007669"/>
    <property type="project" value="UniProtKB-KW"/>
</dbReference>
<dbReference type="OrthoDB" id="191139at2759"/>
<evidence type="ECO:0000256" key="2">
    <source>
        <dbReference type="ARBA" id="ARBA00023002"/>
    </source>
</evidence>
<dbReference type="SUPFAM" id="SSF51735">
    <property type="entry name" value="NAD(P)-binding Rossmann-fold domains"/>
    <property type="match status" value="1"/>
</dbReference>
<evidence type="ECO:0000313" key="4">
    <source>
        <dbReference type="Proteomes" id="UP000015354"/>
    </source>
</evidence>
<accession>S9WJW1</accession>
<dbReference type="Gene3D" id="3.40.50.720">
    <property type="entry name" value="NAD(P)-binding Rossmann-like Domain"/>
    <property type="match status" value="1"/>
</dbReference>
<proteinExistence type="inferred from homology"/>
<keyword evidence="2" id="KW-0560">Oxidoreductase</keyword>
<evidence type="ECO:0000313" key="3">
    <source>
        <dbReference type="EMBL" id="EPY36180.1"/>
    </source>
</evidence>
<comment type="caution">
    <text evidence="3">The sequence shown here is derived from an EMBL/GenBank/DDBJ whole genome shotgun (WGS) entry which is preliminary data.</text>
</comment>
<organism evidence="3 4">
    <name type="scientific">Strigomonas culicis</name>
    <dbReference type="NCBI Taxonomy" id="28005"/>
    <lineage>
        <taxon>Eukaryota</taxon>
        <taxon>Discoba</taxon>
        <taxon>Euglenozoa</taxon>
        <taxon>Kinetoplastea</taxon>
        <taxon>Metakinetoplastina</taxon>
        <taxon>Trypanosomatida</taxon>
        <taxon>Trypanosomatidae</taxon>
        <taxon>Strigomonadinae</taxon>
        <taxon>Strigomonas</taxon>
    </lineage>
</organism>
<sequence>MGMIGYKSEVGVVALAAAAVVAIPFVPRGFRLAAVPLWAALSRMVASGSTNRARPASHKASAEEQKRSPFVVRPDMEIQDRPVAIVTGTNSGIGLHTAAGLALEGYLVVATGRTKTVADIAVRRVHAAAQRKRAADPKRYEHCPETLFVAAGVVENDDFKSIRAFADWFKKRFASHNLVLLVNNAGAMQKALTFSRHNLQIETTTAVNFLGPMLLTELLLPLLEQNGGGRVVYVSSEAHRAGQMFVEAAQSGARLAGSLKGRLLAAVKAVNSGKEGASGPLAGAEPIANFRRYGMSKLLGTYYTHHVARRYRTAPAQSRVVACSLHPGCVVTNFSNKLLGGEHALPARIFRSVGLLFFKSCEEGAQTTLHCAMCPKEELELEYPLPAKKGEAATKKPEDAVSRYFVECSAKTHSMLLPCGWDVEEAENVVAWGKGLIGV</sequence>
<dbReference type="Pfam" id="PF00106">
    <property type="entry name" value="adh_short"/>
    <property type="match status" value="1"/>
</dbReference>
<dbReference type="EMBL" id="ATMH01000715">
    <property type="protein sequence ID" value="EPY36180.1"/>
    <property type="molecule type" value="Genomic_DNA"/>
</dbReference>